<dbReference type="FunCoup" id="A0A672J633">
    <property type="interactions" value="916"/>
</dbReference>
<feature type="transmembrane region" description="Helical" evidence="16">
    <location>
        <begin position="208"/>
        <end position="232"/>
    </location>
</feature>
<dbReference type="CTD" id="5724"/>
<feature type="compositionally biased region" description="Basic and acidic residues" evidence="15">
    <location>
        <begin position="392"/>
        <end position="401"/>
    </location>
</feature>
<feature type="transmembrane region" description="Helical" evidence="16">
    <location>
        <begin position="115"/>
        <end position="134"/>
    </location>
</feature>
<dbReference type="Pfam" id="PF00001">
    <property type="entry name" value="7tm_1"/>
    <property type="match status" value="1"/>
</dbReference>
<evidence type="ECO:0000259" key="17">
    <source>
        <dbReference type="PROSITE" id="PS50262"/>
    </source>
</evidence>
<keyword evidence="8 14" id="KW-0297">G-protein coupled receptor</keyword>
<dbReference type="GO" id="GO:0045028">
    <property type="term" value="F:G protein-coupled purinergic nucleotide receptor activity"/>
    <property type="evidence" value="ECO:0007669"/>
    <property type="project" value="TreeGrafter"/>
</dbReference>
<dbReference type="OrthoDB" id="5985406at2759"/>
<protein>
    <recommendedName>
        <fullName evidence="3">Platelet-activating factor receptor</fullName>
    </recommendedName>
</protein>
<evidence type="ECO:0000256" key="12">
    <source>
        <dbReference type="ARBA" id="ARBA00023180"/>
    </source>
</evidence>
<comment type="subcellular location">
    <subcellularLocation>
        <location evidence="1">Cell membrane</location>
        <topology evidence="1">Multi-pass membrane protein</topology>
    </subcellularLocation>
</comment>
<keyword evidence="9 16" id="KW-0472">Membrane</keyword>
<gene>
    <name evidence="18" type="primary">ptafr</name>
</gene>
<keyword evidence="12" id="KW-0325">Glycoprotein</keyword>
<keyword evidence="5" id="KW-0145">Chemotaxis</keyword>
<keyword evidence="11 14" id="KW-0675">Receptor</keyword>
<dbReference type="InParanoid" id="A0A672J633"/>
<keyword evidence="19" id="KW-1185">Reference proteome</keyword>
<dbReference type="PROSITE" id="PS00237">
    <property type="entry name" value="G_PROTEIN_RECEP_F1_1"/>
    <property type="match status" value="1"/>
</dbReference>
<evidence type="ECO:0000256" key="9">
    <source>
        <dbReference type="ARBA" id="ARBA00023136"/>
    </source>
</evidence>
<feature type="transmembrane region" description="Helical" evidence="16">
    <location>
        <begin position="155"/>
        <end position="175"/>
    </location>
</feature>
<accession>A0A672J633</accession>
<dbReference type="Proteomes" id="UP000472267">
    <property type="component" value="Chromosome 19"/>
</dbReference>
<reference evidence="18" key="3">
    <citation type="submission" date="2025-09" db="UniProtKB">
        <authorList>
            <consortium name="Ensembl"/>
        </authorList>
    </citation>
    <scope>IDENTIFICATION</scope>
</reference>
<keyword evidence="13 14" id="KW-0807">Transducer</keyword>
<feature type="domain" description="G-protein coupled receptors family 1 profile" evidence="17">
    <location>
        <begin position="53"/>
        <end position="345"/>
    </location>
</feature>
<dbReference type="PRINTS" id="PR00237">
    <property type="entry name" value="GPCRRHODOPSN"/>
</dbReference>
<dbReference type="InterPro" id="IPR000276">
    <property type="entry name" value="GPCR_Rhodpsn"/>
</dbReference>
<dbReference type="InterPro" id="IPR002282">
    <property type="entry name" value="PAF_rcpt"/>
</dbReference>
<organism evidence="18 19">
    <name type="scientific">Salarias fasciatus</name>
    <name type="common">Jewelled blenny</name>
    <name type="synonym">Blennius fasciatus</name>
    <dbReference type="NCBI Taxonomy" id="181472"/>
    <lineage>
        <taxon>Eukaryota</taxon>
        <taxon>Metazoa</taxon>
        <taxon>Chordata</taxon>
        <taxon>Craniata</taxon>
        <taxon>Vertebrata</taxon>
        <taxon>Euteleostomi</taxon>
        <taxon>Actinopterygii</taxon>
        <taxon>Neopterygii</taxon>
        <taxon>Teleostei</taxon>
        <taxon>Neoteleostei</taxon>
        <taxon>Acanthomorphata</taxon>
        <taxon>Ovalentaria</taxon>
        <taxon>Blenniimorphae</taxon>
        <taxon>Blenniiformes</taxon>
        <taxon>Blennioidei</taxon>
        <taxon>Blenniidae</taxon>
        <taxon>Salariinae</taxon>
        <taxon>Salarias</taxon>
    </lineage>
</organism>
<feature type="region of interest" description="Disordered" evidence="15">
    <location>
        <begin position="374"/>
        <end position="401"/>
    </location>
</feature>
<evidence type="ECO:0000256" key="1">
    <source>
        <dbReference type="ARBA" id="ARBA00004651"/>
    </source>
</evidence>
<dbReference type="GO" id="GO:0006935">
    <property type="term" value="P:chemotaxis"/>
    <property type="evidence" value="ECO:0007669"/>
    <property type="project" value="UniProtKB-KW"/>
</dbReference>
<evidence type="ECO:0000256" key="15">
    <source>
        <dbReference type="SAM" id="MobiDB-lite"/>
    </source>
</evidence>
<dbReference type="SUPFAM" id="SSF81321">
    <property type="entry name" value="Family A G protein-coupled receptor-like"/>
    <property type="match status" value="1"/>
</dbReference>
<feature type="transmembrane region" description="Helical" evidence="16">
    <location>
        <begin position="329"/>
        <end position="348"/>
    </location>
</feature>
<evidence type="ECO:0000256" key="11">
    <source>
        <dbReference type="ARBA" id="ARBA00023170"/>
    </source>
</evidence>
<dbReference type="PRINTS" id="PR01153">
    <property type="entry name" value="PAFRECEPTOR"/>
</dbReference>
<dbReference type="RefSeq" id="XP_029973539.1">
    <property type="nucleotide sequence ID" value="XM_030117679.1"/>
</dbReference>
<dbReference type="OMA" id="WNIVIIR"/>
<dbReference type="GeneID" id="115407301"/>
<evidence type="ECO:0000256" key="2">
    <source>
        <dbReference type="ARBA" id="ARBA00011145"/>
    </source>
</evidence>
<feature type="transmembrane region" description="Helical" evidence="16">
    <location>
        <begin position="73"/>
        <end position="95"/>
    </location>
</feature>
<comment type="subunit">
    <text evidence="2">Interacts with ARRB1.</text>
</comment>
<dbReference type="PROSITE" id="PS50262">
    <property type="entry name" value="G_PROTEIN_RECEP_F1_2"/>
    <property type="match status" value="1"/>
</dbReference>
<dbReference type="AlphaFoldDB" id="A0A672J633"/>
<keyword evidence="4" id="KW-1003">Cell membrane</keyword>
<dbReference type="InterPro" id="IPR017452">
    <property type="entry name" value="GPCR_Rhodpsn_7TM"/>
</dbReference>
<evidence type="ECO:0000313" key="18">
    <source>
        <dbReference type="Ensembl" id="ENSSFAP00005048577.1"/>
    </source>
</evidence>
<evidence type="ECO:0000256" key="14">
    <source>
        <dbReference type="RuleBase" id="RU000688"/>
    </source>
</evidence>
<proteinExistence type="inferred from homology"/>
<feature type="compositionally biased region" description="Polar residues" evidence="15">
    <location>
        <begin position="374"/>
        <end position="391"/>
    </location>
</feature>
<dbReference type="Gene3D" id="1.20.1070.10">
    <property type="entry name" value="Rhodopsin 7-helix transmembrane proteins"/>
    <property type="match status" value="1"/>
</dbReference>
<dbReference type="PANTHER" id="PTHR24233:SF6">
    <property type="entry name" value="PLATELET-ACTIVATING FACTOR RECEPTOR"/>
    <property type="match status" value="1"/>
</dbReference>
<comment type="similarity">
    <text evidence="14">Belongs to the G-protein coupled receptor 1 family.</text>
</comment>
<evidence type="ECO:0000256" key="6">
    <source>
        <dbReference type="ARBA" id="ARBA00022692"/>
    </source>
</evidence>
<evidence type="ECO:0000256" key="4">
    <source>
        <dbReference type="ARBA" id="ARBA00022475"/>
    </source>
</evidence>
<evidence type="ECO:0000256" key="16">
    <source>
        <dbReference type="SAM" id="Phobius"/>
    </source>
</evidence>
<dbReference type="Ensembl" id="ENSSFAT00005050192.1">
    <property type="protein sequence ID" value="ENSSFAP00005048577.1"/>
    <property type="gene ID" value="ENSSFAG00005023578.1"/>
</dbReference>
<name>A0A672J633_SALFA</name>
<feature type="transmembrane region" description="Helical" evidence="16">
    <location>
        <begin position="36"/>
        <end position="61"/>
    </location>
</feature>
<evidence type="ECO:0000256" key="8">
    <source>
        <dbReference type="ARBA" id="ARBA00023040"/>
    </source>
</evidence>
<evidence type="ECO:0000256" key="7">
    <source>
        <dbReference type="ARBA" id="ARBA00022989"/>
    </source>
</evidence>
<dbReference type="PANTHER" id="PTHR24233">
    <property type="entry name" value="P2Y PURINOCEPTOR-RELATED G-PROTEIN COUPLED RECEPTOR"/>
    <property type="match status" value="1"/>
</dbReference>
<feature type="transmembrane region" description="Helical" evidence="16">
    <location>
        <begin position="274"/>
        <end position="294"/>
    </location>
</feature>
<evidence type="ECO:0000256" key="10">
    <source>
        <dbReference type="ARBA" id="ARBA00023157"/>
    </source>
</evidence>
<reference evidence="18" key="1">
    <citation type="submission" date="2019-06" db="EMBL/GenBank/DDBJ databases">
        <authorList>
            <consortium name="Wellcome Sanger Institute Data Sharing"/>
        </authorList>
    </citation>
    <scope>NUCLEOTIDE SEQUENCE [LARGE SCALE GENOMIC DNA]</scope>
</reference>
<dbReference type="GO" id="GO:0004992">
    <property type="term" value="F:platelet activating factor receptor activity"/>
    <property type="evidence" value="ECO:0007669"/>
    <property type="project" value="InterPro"/>
</dbReference>
<evidence type="ECO:0000256" key="13">
    <source>
        <dbReference type="ARBA" id="ARBA00023224"/>
    </source>
</evidence>
<dbReference type="GO" id="GO:0005886">
    <property type="term" value="C:plasma membrane"/>
    <property type="evidence" value="ECO:0007669"/>
    <property type="project" value="UniProtKB-SubCell"/>
</dbReference>
<evidence type="ECO:0000313" key="19">
    <source>
        <dbReference type="Proteomes" id="UP000472267"/>
    </source>
</evidence>
<keyword evidence="6 14" id="KW-0812">Transmembrane</keyword>
<sequence length="401" mass="45510">MTEMLTATEAAGAMTMSHVTTSSPDNSTFLDSEFRYVLFPVVYGIIFILGVFANLYVLFVLRCLREARAMGEIRIYMTNLTIADLLFVAALPFWIGYYSRRGNWIFGDFMCRLTGSFFFINTYGTILFLAAISVNRYWAVTRPLDVASSDHRRRGIVVCVVIWLFTLAMSVPHLVSPGTHMDNRTADNVTRCFEGYQNEDDHQKKTVAVTHFLIISLFLVVFFLVVVCNFLIARALLAQGPPLSGLQSATYSSRKSNRTMSTSVVKPRGVKRRALQMLCSVVGVFVLCFLPHHILQGFWTLAVLQIEEGWGHVDWDPETRQLLNDAHQITLVLMGLNCILDPVVYFFATRKFRRFITEHMKKLAKGEGCSQTVNSQLSMDSRNPSQRLQSEQPREDGHQDL</sequence>
<evidence type="ECO:0000256" key="3">
    <source>
        <dbReference type="ARBA" id="ARBA00016224"/>
    </source>
</evidence>
<evidence type="ECO:0000256" key="5">
    <source>
        <dbReference type="ARBA" id="ARBA00022500"/>
    </source>
</evidence>
<reference evidence="18" key="2">
    <citation type="submission" date="2025-08" db="UniProtKB">
        <authorList>
            <consortium name="Ensembl"/>
        </authorList>
    </citation>
    <scope>IDENTIFICATION</scope>
</reference>
<keyword evidence="7 16" id="KW-1133">Transmembrane helix</keyword>
<keyword evidence="10" id="KW-1015">Disulfide bond</keyword>